<dbReference type="GO" id="GO:0046872">
    <property type="term" value="F:metal ion binding"/>
    <property type="evidence" value="ECO:0007669"/>
    <property type="project" value="UniProtKB-KW"/>
</dbReference>
<keyword evidence="6" id="KW-0862">Zinc</keyword>
<keyword evidence="5" id="KW-0378">Hydrolase</keyword>
<dbReference type="SUPFAM" id="SSF55486">
    <property type="entry name" value="Metalloproteases ('zincins'), catalytic domain"/>
    <property type="match status" value="1"/>
</dbReference>
<gene>
    <name evidence="11" type="primary">pepO</name>
    <name evidence="10" type="ORF">TK11N_23460</name>
    <name evidence="11" type="ORF">TK2N_23370</name>
</gene>
<dbReference type="CDD" id="cd08662">
    <property type="entry name" value="M13"/>
    <property type="match status" value="1"/>
</dbReference>
<comment type="similarity">
    <text evidence="2">Belongs to the peptidase M13 family.</text>
</comment>
<dbReference type="RefSeq" id="WP_202584500.1">
    <property type="nucleotide sequence ID" value="NZ_BKBO01000054.1"/>
</dbReference>
<keyword evidence="3" id="KW-0645">Protease</keyword>
<evidence type="ECO:0000256" key="2">
    <source>
        <dbReference type="ARBA" id="ARBA00007357"/>
    </source>
</evidence>
<evidence type="ECO:0000259" key="8">
    <source>
        <dbReference type="Pfam" id="PF01431"/>
    </source>
</evidence>
<evidence type="ECO:0000256" key="3">
    <source>
        <dbReference type="ARBA" id="ARBA00022670"/>
    </source>
</evidence>
<sequence>MANLKDDFYEAINGDWLKTAEIPADKPATGGFQDLAEDIEQLLMDELKEMSLSEDKIPEVKLKEAVAFYRLANDYDQRNTLKAAPIKDLLDRIQNISNYDELNQQLASWLKEGLPLPFEFFVDADMKNTQEHALYLAPASLILPDKTYYEDGNQQGEKLLQVFFEMVVKLLKLTGYSQSESETIAEQALAFDRSLVPYVRNAEENADYSKIYNPRDRKTVTAYSDQMDFDIAFNELFDEPVDQVIVTEPDYFEHFNTFITEGHLPLLKNWMYVLTVVSYARYLSEDFRQTGSLYRRSLSGIDELPSPEKAAFHLTLGQFDQVIGLYYGKKYFGKKAKNDVEHMVHAMIQVYKNRLKQNNWLSEATKEKAILKLDKIGINVGYPDKIPAVYEKLKTKEEDSLVANVRRFLQLIRQDNFKKFKQPVDRNEWEMAASTVNAYYNGSLNIIVFPAAILQAPFYSLKQSASANYGGIGAVIAHEISHAFDNNGAKFDEYGNLNNWWTKEDLAYFEELAQGMIEEFDGLETTGGTVNGKLTVSENIADAGGLSCALEAAKNEEQTDLTAFFNNWAKIWRTKARLQYQQLLLAIDVHAPAKLRANIQLQNLDDFFTVFDIHSTDKMYRKPENRVKIW</sequence>
<accession>A0AAN4ZTZ2</accession>
<keyword evidence="13" id="KW-1185">Reference proteome</keyword>
<evidence type="ECO:0000313" key="10">
    <source>
        <dbReference type="EMBL" id="GEQ50494.1"/>
    </source>
</evidence>
<dbReference type="InterPro" id="IPR000718">
    <property type="entry name" value="Peptidase_M13"/>
</dbReference>
<dbReference type="InterPro" id="IPR024079">
    <property type="entry name" value="MetalloPept_cat_dom_sf"/>
</dbReference>
<feature type="domain" description="Peptidase M13 C-terminal" evidence="8">
    <location>
        <begin position="437"/>
        <end position="627"/>
    </location>
</feature>
<dbReference type="Gene3D" id="3.40.390.10">
    <property type="entry name" value="Collagenase (Catalytic Domain)"/>
    <property type="match status" value="1"/>
</dbReference>
<evidence type="ECO:0000256" key="6">
    <source>
        <dbReference type="ARBA" id="ARBA00022833"/>
    </source>
</evidence>
<evidence type="ECO:0000256" key="7">
    <source>
        <dbReference type="ARBA" id="ARBA00023049"/>
    </source>
</evidence>
<reference evidence="11" key="2">
    <citation type="journal article" date="2020" name="Int. Dairy J.">
        <title>Lactic acid bacterial diversity in Brie cheese focusing on salt concentration and pH of isolation medium and characterisation of halophilic and alkaliphilic lactic acid bacterial isolates.</title>
        <authorList>
            <person name="Unno R."/>
            <person name="Matsutani M."/>
            <person name="Suzuki T."/>
            <person name="Kodama K."/>
            <person name="Matsushita H."/>
            <person name="Yamasato K."/>
            <person name="Koizumi Y."/>
            <person name="Ishikawa M."/>
        </authorList>
    </citation>
    <scope>NUCLEOTIDE SEQUENCE</scope>
    <source>
        <strain evidence="11">7C1</strain>
        <strain evidence="10">8C4</strain>
    </source>
</reference>
<dbReference type="Pfam" id="PF01431">
    <property type="entry name" value="Peptidase_M13"/>
    <property type="match status" value="1"/>
</dbReference>
<dbReference type="AlphaFoldDB" id="A0AAN4ZTZ2"/>
<evidence type="ECO:0000313" key="13">
    <source>
        <dbReference type="Proteomes" id="UP000886607"/>
    </source>
</evidence>
<evidence type="ECO:0000256" key="5">
    <source>
        <dbReference type="ARBA" id="ARBA00022801"/>
    </source>
</evidence>
<dbReference type="EMBL" id="BKBQ01000054">
    <property type="protein sequence ID" value="GEQ55493.1"/>
    <property type="molecule type" value="Genomic_DNA"/>
</dbReference>
<dbReference type="GO" id="GO:0005886">
    <property type="term" value="C:plasma membrane"/>
    <property type="evidence" value="ECO:0007669"/>
    <property type="project" value="TreeGrafter"/>
</dbReference>
<dbReference type="PANTHER" id="PTHR11733">
    <property type="entry name" value="ZINC METALLOPROTEASE FAMILY M13 NEPRILYSIN-RELATED"/>
    <property type="match status" value="1"/>
</dbReference>
<dbReference type="PRINTS" id="PR00786">
    <property type="entry name" value="NEPRILYSIN"/>
</dbReference>
<evidence type="ECO:0000313" key="11">
    <source>
        <dbReference type="EMBL" id="GEQ55493.1"/>
    </source>
</evidence>
<name>A0AAN4ZTZ2_9ENTE</name>
<dbReference type="InterPro" id="IPR018497">
    <property type="entry name" value="Peptidase_M13_C"/>
</dbReference>
<evidence type="ECO:0000313" key="12">
    <source>
        <dbReference type="Proteomes" id="UP000886597"/>
    </source>
</evidence>
<evidence type="ECO:0000256" key="1">
    <source>
        <dbReference type="ARBA" id="ARBA00001947"/>
    </source>
</evidence>
<comment type="cofactor">
    <cofactor evidence="1">
        <name>Zn(2+)</name>
        <dbReference type="ChEBI" id="CHEBI:29105"/>
    </cofactor>
</comment>
<protein>
    <submittedName>
        <fullName evidence="11">Endopeptidase</fullName>
    </submittedName>
</protein>
<dbReference type="GO" id="GO:0004222">
    <property type="term" value="F:metalloendopeptidase activity"/>
    <property type="evidence" value="ECO:0007669"/>
    <property type="project" value="InterPro"/>
</dbReference>
<evidence type="ECO:0000256" key="4">
    <source>
        <dbReference type="ARBA" id="ARBA00022723"/>
    </source>
</evidence>
<dbReference type="Pfam" id="PF05649">
    <property type="entry name" value="Peptidase_M13_N"/>
    <property type="match status" value="1"/>
</dbReference>
<dbReference type="Gene3D" id="1.10.1380.10">
    <property type="entry name" value="Neutral endopeptidase , domain2"/>
    <property type="match status" value="1"/>
</dbReference>
<feature type="domain" description="Peptidase M13 N-terminal" evidence="9">
    <location>
        <begin position="5"/>
        <end position="383"/>
    </location>
</feature>
<dbReference type="InterPro" id="IPR008753">
    <property type="entry name" value="Peptidase_M13_N"/>
</dbReference>
<dbReference type="GO" id="GO:0016485">
    <property type="term" value="P:protein processing"/>
    <property type="evidence" value="ECO:0007669"/>
    <property type="project" value="TreeGrafter"/>
</dbReference>
<dbReference type="Proteomes" id="UP000886597">
    <property type="component" value="Unassembled WGS sequence"/>
</dbReference>
<reference evidence="11" key="1">
    <citation type="submission" date="2019-08" db="EMBL/GenBank/DDBJ databases">
        <authorList>
            <person name="Ishikawa M."/>
            <person name="Suzuki T."/>
            <person name="Matsutani M."/>
        </authorList>
    </citation>
    <scope>NUCLEOTIDE SEQUENCE</scope>
    <source>
        <strain evidence="11">7C1</strain>
        <strain evidence="10">8C4</strain>
    </source>
</reference>
<keyword evidence="4" id="KW-0479">Metal-binding</keyword>
<organism evidence="11 12">
    <name type="scientific">Tetragenococcus koreensis</name>
    <dbReference type="NCBI Taxonomy" id="290335"/>
    <lineage>
        <taxon>Bacteria</taxon>
        <taxon>Bacillati</taxon>
        <taxon>Bacillota</taxon>
        <taxon>Bacilli</taxon>
        <taxon>Lactobacillales</taxon>
        <taxon>Enterococcaceae</taxon>
        <taxon>Tetragenococcus</taxon>
    </lineage>
</organism>
<comment type="caution">
    <text evidence="11">The sequence shown here is derived from an EMBL/GenBank/DDBJ whole genome shotgun (WGS) entry which is preliminary data.</text>
</comment>
<dbReference type="PROSITE" id="PS51885">
    <property type="entry name" value="NEPRILYSIN"/>
    <property type="match status" value="1"/>
</dbReference>
<evidence type="ECO:0000259" key="9">
    <source>
        <dbReference type="Pfam" id="PF05649"/>
    </source>
</evidence>
<dbReference type="EMBL" id="BKBO01000054">
    <property type="protein sequence ID" value="GEQ50494.1"/>
    <property type="molecule type" value="Genomic_DNA"/>
</dbReference>
<keyword evidence="7" id="KW-0482">Metalloprotease</keyword>
<dbReference type="Proteomes" id="UP000886607">
    <property type="component" value="Unassembled WGS sequence"/>
</dbReference>
<dbReference type="InterPro" id="IPR042089">
    <property type="entry name" value="Peptidase_M13_dom_2"/>
</dbReference>
<dbReference type="PANTHER" id="PTHR11733:SF167">
    <property type="entry name" value="FI17812P1-RELATED"/>
    <property type="match status" value="1"/>
</dbReference>
<proteinExistence type="inferred from homology"/>